<feature type="compositionally biased region" description="Low complexity" evidence="1">
    <location>
        <begin position="22"/>
        <end position="31"/>
    </location>
</feature>
<protein>
    <submittedName>
        <fullName evidence="2">Uncharacterized protein</fullName>
    </submittedName>
</protein>
<feature type="compositionally biased region" description="Basic and acidic residues" evidence="1">
    <location>
        <begin position="35"/>
        <end position="46"/>
    </location>
</feature>
<feature type="compositionally biased region" description="Polar residues" evidence="1">
    <location>
        <begin position="388"/>
        <end position="408"/>
    </location>
</feature>
<dbReference type="EMBL" id="CACRXK020009809">
    <property type="protein sequence ID" value="CAB4018010.1"/>
    <property type="molecule type" value="Genomic_DNA"/>
</dbReference>
<dbReference type="AlphaFoldDB" id="A0A6S7IMT5"/>
<evidence type="ECO:0000313" key="2">
    <source>
        <dbReference type="EMBL" id="CAB4018010.1"/>
    </source>
</evidence>
<keyword evidence="3" id="KW-1185">Reference proteome</keyword>
<dbReference type="OrthoDB" id="9050231at2759"/>
<feature type="region of interest" description="Disordered" evidence="1">
    <location>
        <begin position="127"/>
        <end position="178"/>
    </location>
</feature>
<organism evidence="2 3">
    <name type="scientific">Paramuricea clavata</name>
    <name type="common">Red gorgonian</name>
    <name type="synonym">Violescent sea-whip</name>
    <dbReference type="NCBI Taxonomy" id="317549"/>
    <lineage>
        <taxon>Eukaryota</taxon>
        <taxon>Metazoa</taxon>
        <taxon>Cnidaria</taxon>
        <taxon>Anthozoa</taxon>
        <taxon>Octocorallia</taxon>
        <taxon>Malacalcyonacea</taxon>
        <taxon>Plexauridae</taxon>
        <taxon>Paramuricea</taxon>
    </lineage>
</organism>
<feature type="compositionally biased region" description="Polar residues" evidence="1">
    <location>
        <begin position="362"/>
        <end position="377"/>
    </location>
</feature>
<feature type="region of interest" description="Disordered" evidence="1">
    <location>
        <begin position="1"/>
        <end position="46"/>
    </location>
</feature>
<reference evidence="2" key="1">
    <citation type="submission" date="2020-04" db="EMBL/GenBank/DDBJ databases">
        <authorList>
            <person name="Alioto T."/>
            <person name="Alioto T."/>
            <person name="Gomez Garrido J."/>
        </authorList>
    </citation>
    <scope>NUCLEOTIDE SEQUENCE</scope>
    <source>
        <strain evidence="2">A484AB</strain>
    </source>
</reference>
<dbReference type="Proteomes" id="UP001152795">
    <property type="component" value="Unassembled WGS sequence"/>
</dbReference>
<evidence type="ECO:0000256" key="1">
    <source>
        <dbReference type="SAM" id="MobiDB-lite"/>
    </source>
</evidence>
<accession>A0A6S7IMT5</accession>
<evidence type="ECO:0000313" key="3">
    <source>
        <dbReference type="Proteomes" id="UP001152795"/>
    </source>
</evidence>
<proteinExistence type="predicted"/>
<gene>
    <name evidence="2" type="ORF">PACLA_8A011449</name>
</gene>
<feature type="compositionally biased region" description="Basic residues" evidence="1">
    <location>
        <begin position="1"/>
        <end position="11"/>
    </location>
</feature>
<sequence length="408" mass="45947">MSSHHKRKRSHSRDSTHRSSKSNKSSSSTEQSDLESDHAKIDEEMLRQLRAISSTVSDLKSNMDGCNKRISQLEDVFIRENMAHSHSERQPEHSLDDDTLSILAGNDNPENFEDLAIEPPEQAIEPSEQAIKPPNSAVQLNTSDDIYGDRIDPSKQQSVELSKASEGQPGLYDPEAVTTSWSPSQEFKDFLEKNFRRKLSFDHICDILEEQAIPQVDSLVAPTLDPPMLSHVSHQNKKFVQERDKELAVVQRAMLNITGPLCTLHDRLENNLPVNPTELKLLVEQSLCLVGSANTQLSVLRRKKVLAAINKSKIDLANQPLPNAQRWLFGDDFPSIASKEAELSRGLAKNLAPTAPKIYNQDPKQPSRSFSQSTKYKTQNKRGRVFRTPQSRFQRPPNYHTTSNSGRV</sequence>
<name>A0A6S7IMT5_PARCT</name>
<feature type="region of interest" description="Disordered" evidence="1">
    <location>
        <begin position="354"/>
        <end position="408"/>
    </location>
</feature>
<comment type="caution">
    <text evidence="2">The sequence shown here is derived from an EMBL/GenBank/DDBJ whole genome shotgun (WGS) entry which is preliminary data.</text>
</comment>